<organism evidence="2 3">
    <name type="scientific">Chryseobacterium populi</name>
    <dbReference type="NCBI Taxonomy" id="1144316"/>
    <lineage>
        <taxon>Bacteria</taxon>
        <taxon>Pseudomonadati</taxon>
        <taxon>Bacteroidota</taxon>
        <taxon>Flavobacteriia</taxon>
        <taxon>Flavobacteriales</taxon>
        <taxon>Weeksellaceae</taxon>
        <taxon>Chryseobacterium group</taxon>
        <taxon>Chryseobacterium</taxon>
    </lineage>
</organism>
<feature type="compositionally biased region" description="Pro residues" evidence="1">
    <location>
        <begin position="230"/>
        <end position="255"/>
    </location>
</feature>
<reference evidence="2 3" key="1">
    <citation type="journal article" date="2012" name="J. Bacteriol.">
        <title>Twenty-one genome sequences from Pseudomonas species and 19 genome sequences from diverse bacteria isolated from the rhizosphere and endosphere of Populus deltoides.</title>
        <authorList>
            <person name="Brown S.D."/>
            <person name="Utturkar S.M."/>
            <person name="Klingeman D.M."/>
            <person name="Johnson C.M."/>
            <person name="Martin S.L."/>
            <person name="Land M.L."/>
            <person name="Lu T.Y."/>
            <person name="Schadt C.W."/>
            <person name="Doktycz M.J."/>
            <person name="Pelletier D.A."/>
        </authorList>
    </citation>
    <scope>NUCLEOTIDE SEQUENCE [LARGE SCALE GENOMIC DNA]</scope>
    <source>
        <strain evidence="2 3">CF314</strain>
    </source>
</reference>
<sequence length="447" mass="49000">MQIRTGQWAMLLLFLIFFQYCSKSDHAVVSEPVQKSSIISLAKAKEWTLGNINSVTTARSNTTGFIGTPSWSRIDQIYVPGGQGILKIALEKYRIPFGYRDLLFQQQDDGIVRSIVQQVCADSAYLSGKILAEPFSGHGIRHYIQNADFTGDIIYFDPLDNHFLYGWRYKEGKPKFRLKQAASALARSGGGPIDNDDTGDDDGGSSDPGWTGTGNNTDGYTIDGPEITAPAPPTHNPPPYIPPTTDPGPVNPPTIPVGGSGNQAGGNGGPKEDPKEGESYEDSDVQPGAIPCPTSYNYIKQGNWQTAVIIDYYFQFFESSTGVMYDIQIGTMETGMPAITYNGSLIQASQAQAMSTQAARLAEWQVATVINAYVLLNPGTTPAQIRNNPTYAAMFKSVYAEELNKFLRADYDYRPDSHPVTVSTSQMNFVNKNMAQWIKLKFVGRDC</sequence>
<dbReference type="PATRIC" id="fig|1144316.3.peg.1153"/>
<evidence type="ECO:0000313" key="2">
    <source>
        <dbReference type="EMBL" id="EJL74410.1"/>
    </source>
</evidence>
<dbReference type="RefSeq" id="WP_007841517.1">
    <property type="nucleotide sequence ID" value="NZ_AKJY01000014.1"/>
</dbReference>
<dbReference type="EMBL" id="AKJY01000014">
    <property type="protein sequence ID" value="EJL74410.1"/>
    <property type="molecule type" value="Genomic_DNA"/>
</dbReference>
<feature type="compositionally biased region" description="Gly residues" evidence="1">
    <location>
        <begin position="258"/>
        <end position="269"/>
    </location>
</feature>
<feature type="compositionally biased region" description="Low complexity" evidence="1">
    <location>
        <begin position="205"/>
        <end position="214"/>
    </location>
</feature>
<keyword evidence="3" id="KW-1185">Reference proteome</keyword>
<feature type="compositionally biased region" description="Acidic residues" evidence="1">
    <location>
        <begin position="194"/>
        <end position="204"/>
    </location>
</feature>
<protein>
    <submittedName>
        <fullName evidence="2">Uncharacterized protein</fullName>
    </submittedName>
</protein>
<evidence type="ECO:0000313" key="3">
    <source>
        <dbReference type="Proteomes" id="UP000007509"/>
    </source>
</evidence>
<feature type="region of interest" description="Disordered" evidence="1">
    <location>
        <begin position="186"/>
        <end position="288"/>
    </location>
</feature>
<accession>J2K2M7</accession>
<dbReference type="Proteomes" id="UP000007509">
    <property type="component" value="Unassembled WGS sequence"/>
</dbReference>
<evidence type="ECO:0000256" key="1">
    <source>
        <dbReference type="SAM" id="MobiDB-lite"/>
    </source>
</evidence>
<dbReference type="AlphaFoldDB" id="J2K2M7"/>
<comment type="caution">
    <text evidence="2">The sequence shown here is derived from an EMBL/GenBank/DDBJ whole genome shotgun (WGS) entry which is preliminary data.</text>
</comment>
<name>J2K2M7_9FLAO</name>
<gene>
    <name evidence="2" type="ORF">PMI13_01149</name>
</gene>
<proteinExistence type="predicted"/>